<dbReference type="PANTHER" id="PTHR30203:SF33">
    <property type="entry name" value="BLR4455 PROTEIN"/>
    <property type="match status" value="1"/>
</dbReference>
<dbReference type="Gene3D" id="2.20.200.10">
    <property type="entry name" value="Outer membrane efflux proteins (OEP)"/>
    <property type="match status" value="1"/>
</dbReference>
<organism evidence="4 5">
    <name type="scientific">Caballeronia glathei</name>
    <dbReference type="NCBI Taxonomy" id="60547"/>
    <lineage>
        <taxon>Bacteria</taxon>
        <taxon>Pseudomonadati</taxon>
        <taxon>Pseudomonadota</taxon>
        <taxon>Betaproteobacteria</taxon>
        <taxon>Burkholderiales</taxon>
        <taxon>Burkholderiaceae</taxon>
        <taxon>Caballeronia</taxon>
    </lineage>
</organism>
<keyword evidence="2" id="KW-0812">Transmembrane</keyword>
<keyword evidence="2" id="KW-0564">Palmitate</keyword>
<reference evidence="4 5" key="1">
    <citation type="submission" date="2014-03" db="EMBL/GenBank/DDBJ databases">
        <title>Draft Genome Sequences of Four Burkholderia Strains.</title>
        <authorList>
            <person name="Liu X.Y."/>
            <person name="Li C.X."/>
            <person name="Xu J.H."/>
        </authorList>
    </citation>
    <scope>NUCLEOTIDE SEQUENCE [LARGE SCALE GENOMIC DNA]</scope>
    <source>
        <strain evidence="4 5">DSM 50014</strain>
    </source>
</reference>
<name>A0A069PT83_9BURK</name>
<dbReference type="Gene3D" id="1.20.1600.10">
    <property type="entry name" value="Outer membrane efflux proteins (OEP)"/>
    <property type="match status" value="1"/>
</dbReference>
<feature type="signal peptide" evidence="2">
    <location>
        <begin position="1"/>
        <end position="25"/>
    </location>
</feature>
<feature type="chain" id="PRO_5007353186" evidence="2">
    <location>
        <begin position="26"/>
        <end position="499"/>
    </location>
</feature>
<keyword evidence="5" id="KW-1185">Reference proteome</keyword>
<evidence type="ECO:0000313" key="5">
    <source>
        <dbReference type="Proteomes" id="UP000027466"/>
    </source>
</evidence>
<evidence type="ECO:0000313" key="4">
    <source>
        <dbReference type="EMBL" id="KDR43617.1"/>
    </source>
</evidence>
<gene>
    <name evidence="4" type="ORF">BG61_32445</name>
</gene>
<protein>
    <submittedName>
        <fullName evidence="4">RND transporter</fullName>
    </submittedName>
</protein>
<keyword evidence="2" id="KW-1134">Transmembrane beta strand</keyword>
<dbReference type="PROSITE" id="PS51257">
    <property type="entry name" value="PROKAR_LIPOPROTEIN"/>
    <property type="match status" value="1"/>
</dbReference>
<dbReference type="InterPro" id="IPR010131">
    <property type="entry name" value="MdtP/NodT-like"/>
</dbReference>
<comment type="caution">
    <text evidence="4">The sequence shown here is derived from an EMBL/GenBank/DDBJ whole genome shotgun (WGS) entry which is preliminary data.</text>
</comment>
<comment type="similarity">
    <text evidence="1 2">Belongs to the outer membrane factor (OMF) (TC 1.B.17) family.</text>
</comment>
<evidence type="ECO:0000256" key="2">
    <source>
        <dbReference type="RuleBase" id="RU362097"/>
    </source>
</evidence>
<evidence type="ECO:0000256" key="3">
    <source>
        <dbReference type="SAM" id="Coils"/>
    </source>
</evidence>
<evidence type="ECO:0000256" key="1">
    <source>
        <dbReference type="ARBA" id="ARBA00007613"/>
    </source>
</evidence>
<proteinExistence type="inferred from homology"/>
<dbReference type="STRING" id="60547.GCA_000751215_02287"/>
<dbReference type="AlphaFoldDB" id="A0A069PT83"/>
<dbReference type="RefSeq" id="WP_035930244.1">
    <property type="nucleotide sequence ID" value="NZ_CADFFX010000001.1"/>
</dbReference>
<dbReference type="Pfam" id="PF02321">
    <property type="entry name" value="OEP"/>
    <property type="match status" value="2"/>
</dbReference>
<dbReference type="GO" id="GO:0005886">
    <property type="term" value="C:plasma membrane"/>
    <property type="evidence" value="ECO:0007669"/>
    <property type="project" value="UniProtKB-SubCell"/>
</dbReference>
<dbReference type="PANTHER" id="PTHR30203">
    <property type="entry name" value="OUTER MEMBRANE CATION EFFLUX PROTEIN"/>
    <property type="match status" value="1"/>
</dbReference>
<sequence>MKPARTLACVVISSAALMLAGCAVGPDYVRPAVSVPEAYKFADPAVQASGKDWKPAQPADTEPRAPWWEVYGDAQLNALEQQVIAANQTVAAAAARFRGARAAVAQARSAYFPSVTMNAAFNQSRVSSNVLYSSRAGKTVSDYLVDAQVSWEPDLWGRISRAVEGGRAEAQASAADLQSAILSMQAELATSYFELRGIVEEEQLLQETLQTYEKALALTRDRFAGGIAAESDVAQAEEQLKATQAQLIELETTKQSLINAIAILTGQPPSTFTLDVPPLNEANVPNPGAALEALPLGIPSSLLERRPDIAAAERRMAEANAQVGVATAAFFPNLLLAATGGLEATNFGSWLMAPSRFWSLGPQLAFTALDFGGRAAAREAARAAYDESVANYRQTVLTAFGQVEDNLNALRVLRRELDAQRDAVDAAQRALSKINNRYENGAITYLSVVVTQAIVLSDQRTAVGIERRRMAASVALVKALGGGWSAAQLPGDAELSQRD</sequence>
<dbReference type="EMBL" id="JFHC01000006">
    <property type="protein sequence ID" value="KDR43617.1"/>
    <property type="molecule type" value="Genomic_DNA"/>
</dbReference>
<dbReference type="InterPro" id="IPR003423">
    <property type="entry name" value="OMP_efflux"/>
</dbReference>
<dbReference type="Proteomes" id="UP000027466">
    <property type="component" value="Unassembled WGS sequence"/>
</dbReference>
<dbReference type="NCBIfam" id="TIGR01845">
    <property type="entry name" value="outer_NodT"/>
    <property type="match status" value="1"/>
</dbReference>
<keyword evidence="2" id="KW-0449">Lipoprotein</keyword>
<comment type="subcellular location">
    <subcellularLocation>
        <location evidence="2">Cell membrane</location>
        <topology evidence="2">Lipid-anchor</topology>
    </subcellularLocation>
</comment>
<keyword evidence="3" id="KW-0175">Coiled coil</keyword>
<feature type="coiled-coil region" evidence="3">
    <location>
        <begin position="410"/>
        <end position="437"/>
    </location>
</feature>
<dbReference type="GO" id="GO:0015562">
    <property type="term" value="F:efflux transmembrane transporter activity"/>
    <property type="evidence" value="ECO:0007669"/>
    <property type="project" value="InterPro"/>
</dbReference>
<keyword evidence="2" id="KW-0472">Membrane</keyword>
<feature type="coiled-coil region" evidence="3">
    <location>
        <begin position="226"/>
        <end position="260"/>
    </location>
</feature>
<accession>A0A069PT83</accession>
<keyword evidence="2" id="KW-0732">Signal</keyword>
<dbReference type="SUPFAM" id="SSF56954">
    <property type="entry name" value="Outer membrane efflux proteins (OEP)"/>
    <property type="match status" value="1"/>
</dbReference>